<keyword evidence="3" id="KW-1185">Reference proteome</keyword>
<evidence type="ECO:0000313" key="3">
    <source>
        <dbReference type="Proteomes" id="UP000612585"/>
    </source>
</evidence>
<name>A0A8J4DZY4_9ACTN</name>
<feature type="region of interest" description="Disordered" evidence="1">
    <location>
        <begin position="301"/>
        <end position="338"/>
    </location>
</feature>
<dbReference type="RefSeq" id="WP_203994041.1">
    <property type="nucleotide sequence ID" value="NZ_BOPG01000023.1"/>
</dbReference>
<dbReference type="AlphaFoldDB" id="A0A8J4DZY4"/>
<evidence type="ECO:0000313" key="2">
    <source>
        <dbReference type="EMBL" id="GIJ56186.1"/>
    </source>
</evidence>
<sequence>MKVISYSPGVTREISAVLVAAPDLPSTVDERTLVAADGYWQPGDWRADLARAVTAGHPLSAVGIRLDPGEHVTASRGWAEIARRLLFRSGWLHSPWVAVRTSPQSMVVVAASGHRMRTAELRGFADTVSRFVHRQEPATTGRRSMNVLDACHTDRGVLAVLVDHKPDLADLRFTPHPTYDEFPASRHPLPRTLYVGQHPDGYIVDLFDSGDGRGFNGEPFDLQLTDGSVRTVVGPYSSRSPIQVARFVPDVYLGEVALHDDPRRFHNTPIDGHPAILTNTTAQRALFTAARHITRTHPAALAHTSYPQPNQPPGTARAGPADHTDQTPPHIHPRRAGR</sequence>
<organism evidence="2 3">
    <name type="scientific">Virgisporangium aurantiacum</name>
    <dbReference type="NCBI Taxonomy" id="175570"/>
    <lineage>
        <taxon>Bacteria</taxon>
        <taxon>Bacillati</taxon>
        <taxon>Actinomycetota</taxon>
        <taxon>Actinomycetes</taxon>
        <taxon>Micromonosporales</taxon>
        <taxon>Micromonosporaceae</taxon>
        <taxon>Virgisporangium</taxon>
    </lineage>
</organism>
<reference evidence="2" key="1">
    <citation type="submission" date="2021-01" db="EMBL/GenBank/DDBJ databases">
        <title>Whole genome shotgun sequence of Virgisporangium aurantiacum NBRC 16421.</title>
        <authorList>
            <person name="Komaki H."/>
            <person name="Tamura T."/>
        </authorList>
    </citation>
    <scope>NUCLEOTIDE SEQUENCE</scope>
    <source>
        <strain evidence="2">NBRC 16421</strain>
    </source>
</reference>
<evidence type="ECO:0000256" key="1">
    <source>
        <dbReference type="SAM" id="MobiDB-lite"/>
    </source>
</evidence>
<protein>
    <submittedName>
        <fullName evidence="2">Uncharacterized protein</fullName>
    </submittedName>
</protein>
<proteinExistence type="predicted"/>
<dbReference type="Proteomes" id="UP000612585">
    <property type="component" value="Unassembled WGS sequence"/>
</dbReference>
<comment type="caution">
    <text evidence="2">The sequence shown here is derived from an EMBL/GenBank/DDBJ whole genome shotgun (WGS) entry which is preliminary data.</text>
</comment>
<dbReference type="EMBL" id="BOPG01000023">
    <property type="protein sequence ID" value="GIJ56186.1"/>
    <property type="molecule type" value="Genomic_DNA"/>
</dbReference>
<gene>
    <name evidence="2" type="ORF">Vau01_037020</name>
</gene>
<accession>A0A8J4DZY4</accession>